<evidence type="ECO:0000313" key="2">
    <source>
        <dbReference type="EMBL" id="ELT93358.1"/>
    </source>
</evidence>
<evidence type="ECO:0000259" key="1">
    <source>
        <dbReference type="Pfam" id="PF00147"/>
    </source>
</evidence>
<dbReference type="EMBL" id="KB309773">
    <property type="protein sequence ID" value="ELT93358.1"/>
    <property type="molecule type" value="Genomic_DNA"/>
</dbReference>
<sequence length="94" mass="10670">GFGDLNGEFWLGLHKMHEITSDPHVDYQIQIEFYKSQGDRLVSSADNFRIAAEGAAYRVTHKGNSLFSSGRAFRSRGPEIEDVHPCVLSQNSWW</sequence>
<dbReference type="OrthoDB" id="6275059at2759"/>
<dbReference type="AlphaFoldDB" id="R7THT4"/>
<evidence type="ECO:0000313" key="3">
    <source>
        <dbReference type="EnsemblMetazoa" id="CapteP68472"/>
    </source>
</evidence>
<name>R7THT4_CAPTE</name>
<gene>
    <name evidence="2" type="ORF">CAPTEDRAFT_68472</name>
</gene>
<evidence type="ECO:0000313" key="4">
    <source>
        <dbReference type="Proteomes" id="UP000014760"/>
    </source>
</evidence>
<accession>R7THT4</accession>
<dbReference type="EMBL" id="AMQN01002640">
    <property type="status" value="NOT_ANNOTATED_CDS"/>
    <property type="molecule type" value="Genomic_DNA"/>
</dbReference>
<dbReference type="Gene3D" id="3.90.215.10">
    <property type="entry name" value="Gamma Fibrinogen, chain A, domain 1"/>
    <property type="match status" value="1"/>
</dbReference>
<feature type="domain" description="Fibrinogen C-terminal" evidence="1">
    <location>
        <begin position="1"/>
        <end position="76"/>
    </location>
</feature>
<reference evidence="2 4" key="2">
    <citation type="journal article" date="2013" name="Nature">
        <title>Insights into bilaterian evolution from three spiralian genomes.</title>
        <authorList>
            <person name="Simakov O."/>
            <person name="Marletaz F."/>
            <person name="Cho S.J."/>
            <person name="Edsinger-Gonzales E."/>
            <person name="Havlak P."/>
            <person name="Hellsten U."/>
            <person name="Kuo D.H."/>
            <person name="Larsson T."/>
            <person name="Lv J."/>
            <person name="Arendt D."/>
            <person name="Savage R."/>
            <person name="Osoegawa K."/>
            <person name="de Jong P."/>
            <person name="Grimwood J."/>
            <person name="Chapman J.A."/>
            <person name="Shapiro H."/>
            <person name="Aerts A."/>
            <person name="Otillar R.P."/>
            <person name="Terry A.Y."/>
            <person name="Boore J.L."/>
            <person name="Grigoriev I.V."/>
            <person name="Lindberg D.R."/>
            <person name="Seaver E.C."/>
            <person name="Weisblat D.A."/>
            <person name="Putnam N.H."/>
            <person name="Rokhsar D.S."/>
        </authorList>
    </citation>
    <scope>NUCLEOTIDE SEQUENCE</scope>
    <source>
        <strain evidence="2 4">I ESC-2004</strain>
    </source>
</reference>
<dbReference type="InterPro" id="IPR036056">
    <property type="entry name" value="Fibrinogen-like_C"/>
</dbReference>
<keyword evidence="4" id="KW-1185">Reference proteome</keyword>
<organism evidence="2">
    <name type="scientific">Capitella teleta</name>
    <name type="common">Polychaete worm</name>
    <dbReference type="NCBI Taxonomy" id="283909"/>
    <lineage>
        <taxon>Eukaryota</taxon>
        <taxon>Metazoa</taxon>
        <taxon>Spiralia</taxon>
        <taxon>Lophotrochozoa</taxon>
        <taxon>Annelida</taxon>
        <taxon>Polychaeta</taxon>
        <taxon>Sedentaria</taxon>
        <taxon>Scolecida</taxon>
        <taxon>Capitellidae</taxon>
        <taxon>Capitella</taxon>
    </lineage>
</organism>
<dbReference type="Pfam" id="PF00147">
    <property type="entry name" value="Fibrinogen_C"/>
    <property type="match status" value="1"/>
</dbReference>
<dbReference type="Proteomes" id="UP000014760">
    <property type="component" value="Unassembled WGS sequence"/>
</dbReference>
<dbReference type="HOGENOM" id="CLU_2392175_0_0_1"/>
<feature type="non-terminal residue" evidence="2">
    <location>
        <position position="1"/>
    </location>
</feature>
<dbReference type="InterPro" id="IPR014716">
    <property type="entry name" value="Fibrinogen_a/b/g_C_1"/>
</dbReference>
<protein>
    <recommendedName>
        <fullName evidence="1">Fibrinogen C-terminal domain-containing protein</fullName>
    </recommendedName>
</protein>
<dbReference type="SUPFAM" id="SSF56496">
    <property type="entry name" value="Fibrinogen C-terminal domain-like"/>
    <property type="match status" value="1"/>
</dbReference>
<proteinExistence type="predicted"/>
<reference evidence="4" key="1">
    <citation type="submission" date="2012-12" db="EMBL/GenBank/DDBJ databases">
        <authorList>
            <person name="Hellsten U."/>
            <person name="Grimwood J."/>
            <person name="Chapman J.A."/>
            <person name="Shapiro H."/>
            <person name="Aerts A."/>
            <person name="Otillar R.P."/>
            <person name="Terry A.Y."/>
            <person name="Boore J.L."/>
            <person name="Simakov O."/>
            <person name="Marletaz F."/>
            <person name="Cho S.-J."/>
            <person name="Edsinger-Gonzales E."/>
            <person name="Havlak P."/>
            <person name="Kuo D.-H."/>
            <person name="Larsson T."/>
            <person name="Lv J."/>
            <person name="Arendt D."/>
            <person name="Savage R."/>
            <person name="Osoegawa K."/>
            <person name="de Jong P."/>
            <person name="Lindberg D.R."/>
            <person name="Seaver E.C."/>
            <person name="Weisblat D.A."/>
            <person name="Putnam N.H."/>
            <person name="Grigoriev I.V."/>
            <person name="Rokhsar D.S."/>
        </authorList>
    </citation>
    <scope>NUCLEOTIDE SEQUENCE</scope>
    <source>
        <strain evidence="4">I ESC-2004</strain>
    </source>
</reference>
<reference evidence="3" key="3">
    <citation type="submission" date="2015-06" db="UniProtKB">
        <authorList>
            <consortium name="EnsemblMetazoa"/>
        </authorList>
    </citation>
    <scope>IDENTIFICATION</scope>
</reference>
<dbReference type="InterPro" id="IPR002181">
    <property type="entry name" value="Fibrinogen_a/b/g_C_dom"/>
</dbReference>
<dbReference type="EnsemblMetazoa" id="CapteT68472">
    <property type="protein sequence ID" value="CapteP68472"/>
    <property type="gene ID" value="CapteG68472"/>
</dbReference>
<feature type="non-terminal residue" evidence="2">
    <location>
        <position position="94"/>
    </location>
</feature>